<dbReference type="Pfam" id="PF08433">
    <property type="entry name" value="KTI12"/>
    <property type="match status" value="1"/>
</dbReference>
<protein>
    <recommendedName>
        <fullName evidence="5">L-seryl-tRNA(Sec) kinase</fullName>
    </recommendedName>
</protein>
<evidence type="ECO:0000256" key="2">
    <source>
        <dbReference type="ARBA" id="ARBA00022840"/>
    </source>
</evidence>
<dbReference type="AlphaFoldDB" id="A0A7J6APN5"/>
<evidence type="ECO:0008006" key="5">
    <source>
        <dbReference type="Google" id="ProtNLM"/>
    </source>
</evidence>
<organism evidence="3 4">
    <name type="scientific">Ameiurus melas</name>
    <name type="common">Black bullhead</name>
    <name type="synonym">Silurus melas</name>
    <dbReference type="NCBI Taxonomy" id="219545"/>
    <lineage>
        <taxon>Eukaryota</taxon>
        <taxon>Metazoa</taxon>
        <taxon>Chordata</taxon>
        <taxon>Craniata</taxon>
        <taxon>Vertebrata</taxon>
        <taxon>Euteleostomi</taxon>
        <taxon>Actinopterygii</taxon>
        <taxon>Neopterygii</taxon>
        <taxon>Teleostei</taxon>
        <taxon>Ostariophysi</taxon>
        <taxon>Siluriformes</taxon>
        <taxon>Ictaluridae</taxon>
        <taxon>Ameiurus</taxon>
    </lineage>
</organism>
<dbReference type="EMBL" id="JAAGNN010000009">
    <property type="protein sequence ID" value="KAF4084730.1"/>
    <property type="molecule type" value="Genomic_DNA"/>
</dbReference>
<gene>
    <name evidence="3" type="ORF">AMELA_G00109270</name>
</gene>
<dbReference type="GO" id="GO:0000049">
    <property type="term" value="F:tRNA binding"/>
    <property type="evidence" value="ECO:0007669"/>
    <property type="project" value="TreeGrafter"/>
</dbReference>
<keyword evidence="2" id="KW-0067">ATP-binding</keyword>
<dbReference type="InterPro" id="IPR013641">
    <property type="entry name" value="KTI12/PSTK"/>
</dbReference>
<accession>A0A7J6APN5</accession>
<dbReference type="InterPro" id="IPR052648">
    <property type="entry name" value="Ser-tRNA(Sec)_kinase"/>
</dbReference>
<keyword evidence="4" id="KW-1185">Reference proteome</keyword>
<dbReference type="Proteomes" id="UP000593565">
    <property type="component" value="Unassembled WGS sequence"/>
</dbReference>
<evidence type="ECO:0000313" key="4">
    <source>
        <dbReference type="Proteomes" id="UP000593565"/>
    </source>
</evidence>
<dbReference type="PANTHER" id="PTHR20873">
    <property type="entry name" value="L-SERYL-TRNA(SEC) KINASE"/>
    <property type="match status" value="1"/>
</dbReference>
<dbReference type="SUPFAM" id="SSF52540">
    <property type="entry name" value="P-loop containing nucleoside triphosphate hydrolases"/>
    <property type="match status" value="1"/>
</dbReference>
<evidence type="ECO:0000313" key="3">
    <source>
        <dbReference type="EMBL" id="KAF4084730.1"/>
    </source>
</evidence>
<dbReference type="OrthoDB" id="9972657at2759"/>
<dbReference type="PANTHER" id="PTHR20873:SF0">
    <property type="entry name" value="L-SERYL-TRNA(SEC) KINASE"/>
    <property type="match status" value="1"/>
</dbReference>
<dbReference type="InterPro" id="IPR027417">
    <property type="entry name" value="P-loop_NTPase"/>
</dbReference>
<dbReference type="GO" id="GO:0016301">
    <property type="term" value="F:kinase activity"/>
    <property type="evidence" value="ECO:0007669"/>
    <property type="project" value="TreeGrafter"/>
</dbReference>
<proteinExistence type="predicted"/>
<evidence type="ECO:0000256" key="1">
    <source>
        <dbReference type="ARBA" id="ARBA00022741"/>
    </source>
</evidence>
<dbReference type="GO" id="GO:0005524">
    <property type="term" value="F:ATP binding"/>
    <property type="evidence" value="ECO:0007669"/>
    <property type="project" value="UniProtKB-KW"/>
</dbReference>
<keyword evidence="1" id="KW-0547">Nucleotide-binding</keyword>
<dbReference type="Gene3D" id="3.40.50.300">
    <property type="entry name" value="P-loop containing nucleotide triphosphate hydrolases"/>
    <property type="match status" value="1"/>
</dbReference>
<reference evidence="3 4" key="1">
    <citation type="submission" date="2020-02" db="EMBL/GenBank/DDBJ databases">
        <title>A chromosome-scale genome assembly of the black bullhead catfish (Ameiurus melas).</title>
        <authorList>
            <person name="Wen M."/>
            <person name="Zham M."/>
            <person name="Cabau C."/>
            <person name="Klopp C."/>
            <person name="Donnadieu C."/>
            <person name="Roques C."/>
            <person name="Bouchez O."/>
            <person name="Lampietro C."/>
            <person name="Jouanno E."/>
            <person name="Herpin A."/>
            <person name="Louis A."/>
            <person name="Berthelot C."/>
            <person name="Parey E."/>
            <person name="Roest-Crollius H."/>
            <person name="Braasch I."/>
            <person name="Postlethwait J."/>
            <person name="Robinson-Rechavi M."/>
            <person name="Echchiki A."/>
            <person name="Begum T."/>
            <person name="Montfort J."/>
            <person name="Schartl M."/>
            <person name="Bobe J."/>
            <person name="Guiguen Y."/>
        </authorList>
    </citation>
    <scope>NUCLEOTIDE SEQUENCE [LARGE SCALE GENOMIC DNA]</scope>
    <source>
        <strain evidence="3">M_S1</strain>
        <tissue evidence="3">Blood</tissue>
    </source>
</reference>
<sequence length="367" mass="41417">MNTQSSAGARARARACVCVLCGLPAVGKSTLTHLLSDHLHTLGWRTFIISYDQLIPEEAFHFNTPEREEEEEEEEEESKEQAGWKQHRQAVLECVDSFLQELGADGPHTHPAGGTGSVCERFKEALEKQQILPVFQNTHSGPQRLALLLDDNFYYHSMRYGVYQLARKHSVGFCEVYLHCPLEVCLHRNRVRGQPVPDDVITEMANRMEPPNTVKNQWEKNSVTLDNTHTVTHTHLQETLQVISSAVENPLSPIQDDSEQKEADRQRCACSVVHQVDQVCRRLVSQAMVTARACLQSGEELKALAGELSEEKSRFLQELRAQVLQQLGQDECVCVEHVVNIATDTFTRRTHVTMERRGVDVHSTSSS</sequence>
<name>A0A7J6APN5_AMEME</name>
<comment type="caution">
    <text evidence="3">The sequence shown here is derived from an EMBL/GenBank/DDBJ whole genome shotgun (WGS) entry which is preliminary data.</text>
</comment>